<dbReference type="Gene3D" id="3.30.565.10">
    <property type="entry name" value="Histidine kinase-like ATPase, C-terminal domain"/>
    <property type="match status" value="1"/>
</dbReference>
<gene>
    <name evidence="2" type="ordered locus">Sta7437_0758</name>
</gene>
<dbReference type="KEGG" id="scs:Sta7437_0758"/>
<dbReference type="HOGENOM" id="CLU_090336_16_0_3"/>
<evidence type="ECO:0000313" key="2">
    <source>
        <dbReference type="EMBL" id="AFZ34349.1"/>
    </source>
</evidence>
<keyword evidence="3" id="KW-1185">Reference proteome</keyword>
<protein>
    <submittedName>
        <fullName evidence="2">Anti-sigma regulatory factor, serine/threonine protein kinase</fullName>
    </submittedName>
</protein>
<dbReference type="GO" id="GO:0004674">
    <property type="term" value="F:protein serine/threonine kinase activity"/>
    <property type="evidence" value="ECO:0007669"/>
    <property type="project" value="UniProtKB-KW"/>
</dbReference>
<dbReference type="STRING" id="111780.Sta7437_0758"/>
<proteinExistence type="predicted"/>
<organism evidence="2 3">
    <name type="scientific">Stanieria cyanosphaera (strain ATCC 29371 / PCC 7437)</name>
    <dbReference type="NCBI Taxonomy" id="111780"/>
    <lineage>
        <taxon>Bacteria</taxon>
        <taxon>Bacillati</taxon>
        <taxon>Cyanobacteriota</taxon>
        <taxon>Cyanophyceae</taxon>
        <taxon>Pleurocapsales</taxon>
        <taxon>Dermocarpellaceae</taxon>
        <taxon>Stanieria</taxon>
    </lineage>
</organism>
<evidence type="ECO:0000259" key="1">
    <source>
        <dbReference type="Pfam" id="PF13581"/>
    </source>
</evidence>
<dbReference type="OrthoDB" id="424943at2"/>
<feature type="domain" description="Histidine kinase/HSP90-like ATPase" evidence="1">
    <location>
        <begin position="12"/>
        <end position="137"/>
    </location>
</feature>
<evidence type="ECO:0000313" key="3">
    <source>
        <dbReference type="Proteomes" id="UP000010473"/>
    </source>
</evidence>
<dbReference type="Pfam" id="PF13581">
    <property type="entry name" value="HATPase_c_2"/>
    <property type="match status" value="1"/>
</dbReference>
<dbReference type="RefSeq" id="WP_015192022.1">
    <property type="nucleotide sequence ID" value="NC_019748.1"/>
</dbReference>
<keyword evidence="2" id="KW-0723">Serine/threonine-protein kinase</keyword>
<dbReference type="EMBL" id="CP003653">
    <property type="protein sequence ID" value="AFZ34349.1"/>
    <property type="molecule type" value="Genomic_DNA"/>
</dbReference>
<dbReference type="eggNOG" id="COG2172">
    <property type="taxonomic scope" value="Bacteria"/>
</dbReference>
<name>K9XQI3_STAC7</name>
<dbReference type="InterPro" id="IPR036890">
    <property type="entry name" value="HATPase_C_sf"/>
</dbReference>
<accession>K9XQI3</accession>
<dbReference type="InterPro" id="IPR003594">
    <property type="entry name" value="HATPase_dom"/>
</dbReference>
<dbReference type="PATRIC" id="fig|111780.3.peg.791"/>
<reference evidence="3" key="1">
    <citation type="journal article" date="2013" name="Proc. Natl. Acad. Sci. U.S.A.">
        <title>Improving the coverage of the cyanobacterial phylum using diversity-driven genome sequencing.</title>
        <authorList>
            <person name="Shih P.M."/>
            <person name="Wu D."/>
            <person name="Latifi A."/>
            <person name="Axen S.D."/>
            <person name="Fewer D.P."/>
            <person name="Talla E."/>
            <person name="Calteau A."/>
            <person name="Cai F."/>
            <person name="Tandeau de Marsac N."/>
            <person name="Rippka R."/>
            <person name="Herdman M."/>
            <person name="Sivonen K."/>
            <person name="Coursin T."/>
            <person name="Laurent T."/>
            <person name="Goodwin L."/>
            <person name="Nolan M."/>
            <person name="Davenport K.W."/>
            <person name="Han C.S."/>
            <person name="Rubin E.M."/>
            <person name="Eisen J.A."/>
            <person name="Woyke T."/>
            <person name="Gugger M."/>
            <person name="Kerfeld C.A."/>
        </authorList>
    </citation>
    <scope>NUCLEOTIDE SEQUENCE [LARGE SCALE GENOMIC DNA]</scope>
    <source>
        <strain evidence="3">ATCC 29371 / PCC 7437</strain>
    </source>
</reference>
<keyword evidence="2" id="KW-0808">Transferase</keyword>
<sequence>MKVLKKIQIKAPSTLKALDEVLLQFNQICRNYLSYQIWLQCQLALAEGFTNAVRHAHRNLSEEFTIEIEAILAQDTLEIRIWDWGEGFDLQAFINELENNKGSWLGNGRGIAILTKISDHLAYYPTDDGRNCLLIVKQLSQQT</sequence>
<keyword evidence="2" id="KW-0418">Kinase</keyword>
<dbReference type="AlphaFoldDB" id="K9XQI3"/>
<dbReference type="SUPFAM" id="SSF55874">
    <property type="entry name" value="ATPase domain of HSP90 chaperone/DNA topoisomerase II/histidine kinase"/>
    <property type="match status" value="1"/>
</dbReference>
<dbReference type="Proteomes" id="UP000010473">
    <property type="component" value="Chromosome"/>
</dbReference>
<dbReference type="CDD" id="cd16936">
    <property type="entry name" value="HATPase_RsbW-like"/>
    <property type="match status" value="1"/>
</dbReference>